<sequence>MPTAGAWLRARGSGLGAGEARLLGVEQRLDLRHHLGRGQARGDRRKIGDGDRAAGLRALAPEAAGIVHHRNHWQIELAIERDQPGLELSLLVDADAGAFGKDQDRAAARHLASRFRDHRGHRPATAAAVDQDHRRMAEEPAEHRNLAQLLLGDDADVGHQLVEREGLPGGLVVADIDAGGLEMLVLDPLLLQAQPEDPVRQAEDAAGPEPDGGAGQPGTLQQRKRRDERALEQCPNPEKHVEQSRSDDQHPRPRAMRDVPVVGSSAPGGALSGGKRSM</sequence>
<name>A0A644UV29_9ZZZZ</name>
<evidence type="ECO:0000256" key="1">
    <source>
        <dbReference type="SAM" id="MobiDB-lite"/>
    </source>
</evidence>
<evidence type="ECO:0000313" key="2">
    <source>
        <dbReference type="EMBL" id="MPL82847.1"/>
    </source>
</evidence>
<protein>
    <submittedName>
        <fullName evidence="2">Uncharacterized protein</fullName>
    </submittedName>
</protein>
<feature type="compositionally biased region" description="Basic and acidic residues" evidence="1">
    <location>
        <begin position="225"/>
        <end position="257"/>
    </location>
</feature>
<comment type="caution">
    <text evidence="2">The sequence shown here is derived from an EMBL/GenBank/DDBJ whole genome shotgun (WGS) entry which is preliminary data.</text>
</comment>
<gene>
    <name evidence="2" type="ORF">SDC9_28796</name>
</gene>
<reference evidence="2" key="1">
    <citation type="submission" date="2019-08" db="EMBL/GenBank/DDBJ databases">
        <authorList>
            <person name="Kucharzyk K."/>
            <person name="Murdoch R.W."/>
            <person name="Higgins S."/>
            <person name="Loffler F."/>
        </authorList>
    </citation>
    <scope>NUCLEOTIDE SEQUENCE</scope>
</reference>
<feature type="compositionally biased region" description="Basic and acidic residues" evidence="1">
    <location>
        <begin position="130"/>
        <end position="140"/>
    </location>
</feature>
<accession>A0A644UV29</accession>
<feature type="region of interest" description="Disordered" evidence="1">
    <location>
        <begin position="197"/>
        <end position="278"/>
    </location>
</feature>
<dbReference type="EMBL" id="VSSQ01000168">
    <property type="protein sequence ID" value="MPL82847.1"/>
    <property type="molecule type" value="Genomic_DNA"/>
</dbReference>
<organism evidence="2">
    <name type="scientific">bioreactor metagenome</name>
    <dbReference type="NCBI Taxonomy" id="1076179"/>
    <lineage>
        <taxon>unclassified sequences</taxon>
        <taxon>metagenomes</taxon>
        <taxon>ecological metagenomes</taxon>
    </lineage>
</organism>
<dbReference type="AlphaFoldDB" id="A0A644UV29"/>
<proteinExistence type="predicted"/>
<feature type="region of interest" description="Disordered" evidence="1">
    <location>
        <begin position="117"/>
        <end position="140"/>
    </location>
</feature>